<evidence type="ECO:0000313" key="3">
    <source>
        <dbReference type="Proteomes" id="UP001185331"/>
    </source>
</evidence>
<proteinExistence type="predicted"/>
<dbReference type="RefSeq" id="WP_309854828.1">
    <property type="nucleotide sequence ID" value="NZ_JAVDQJ010000005.1"/>
</dbReference>
<sequence length="399" mass="43113">MSAHDEPDFHYDQRARVTPPMTAEARAAALLHADAVHAFLVDAGSAAEGTVAKALNLRVTVVRVVLEHLTESGRAERAAEGYAPAGFTHDPALVRADLTPALLGELRRERHTALSLSAALGAPRAEVHATLEDLRAQRLVQSVRVGYLRVYRFEAVTVRQGAPVARPAPLVLRDLTPGKRLEARVPVVRSEPPTPRVKVAPRAQGTSRAKPAPRRAGPARPERPAGYLLLKEAAEQLGVTARQLRAWLVREGLRDHCVCLPKATLLPPSLTDLYRQQAAVKASLIPAGYVSPLEAAARSGYSQDRLAELAQAALIKAVFVEQRWSYAPADLDRLRGQGNAPAGFVSSSDLAAERGTTRATVTQWMQRNGHQGVRARHGAQTALFFPPEAAQAYRSVRAA</sequence>
<dbReference type="EMBL" id="JAVDQK010000004">
    <property type="protein sequence ID" value="MDR6218387.1"/>
    <property type="molecule type" value="Genomic_DNA"/>
</dbReference>
<dbReference type="AlphaFoldDB" id="A0AAE3XDA4"/>
<name>A0AAE3XDA4_9DEIO</name>
<evidence type="ECO:0000313" key="2">
    <source>
        <dbReference type="EMBL" id="MDR6218387.1"/>
    </source>
</evidence>
<feature type="region of interest" description="Disordered" evidence="1">
    <location>
        <begin position="191"/>
        <end position="221"/>
    </location>
</feature>
<evidence type="ECO:0000256" key="1">
    <source>
        <dbReference type="SAM" id="MobiDB-lite"/>
    </source>
</evidence>
<protein>
    <submittedName>
        <fullName evidence="2">Uncharacterized protein</fullName>
    </submittedName>
</protein>
<dbReference type="Proteomes" id="UP001185331">
    <property type="component" value="Unassembled WGS sequence"/>
</dbReference>
<reference evidence="2" key="1">
    <citation type="submission" date="2023-07" db="EMBL/GenBank/DDBJ databases">
        <title>Sorghum-associated microbial communities from plants grown in Nebraska, USA.</title>
        <authorList>
            <person name="Schachtman D."/>
        </authorList>
    </citation>
    <scope>NUCLEOTIDE SEQUENCE</scope>
    <source>
        <strain evidence="2">BE330</strain>
    </source>
</reference>
<comment type="caution">
    <text evidence="2">The sequence shown here is derived from an EMBL/GenBank/DDBJ whole genome shotgun (WGS) entry which is preliminary data.</text>
</comment>
<gene>
    <name evidence="2" type="ORF">J2Y00_001950</name>
</gene>
<organism evidence="2 3">
    <name type="scientific">Deinococcus soli</name>
    <name type="common">ex Cha et al. 2016</name>
    <dbReference type="NCBI Taxonomy" id="1309411"/>
    <lineage>
        <taxon>Bacteria</taxon>
        <taxon>Thermotogati</taxon>
        <taxon>Deinococcota</taxon>
        <taxon>Deinococci</taxon>
        <taxon>Deinococcales</taxon>
        <taxon>Deinococcaceae</taxon>
        <taxon>Deinococcus</taxon>
    </lineage>
</organism>
<accession>A0AAE3XDA4</accession>
<feature type="compositionally biased region" description="Low complexity" evidence="1">
    <location>
        <begin position="208"/>
        <end position="219"/>
    </location>
</feature>